<dbReference type="PANTHER" id="PTHR37535">
    <property type="entry name" value="FLUG DOMAIN PROTEIN"/>
    <property type="match status" value="1"/>
</dbReference>
<organism evidence="2 3">
    <name type="scientific">Sclerotinia nivalis</name>
    <dbReference type="NCBI Taxonomy" id="352851"/>
    <lineage>
        <taxon>Eukaryota</taxon>
        <taxon>Fungi</taxon>
        <taxon>Dikarya</taxon>
        <taxon>Ascomycota</taxon>
        <taxon>Pezizomycotina</taxon>
        <taxon>Leotiomycetes</taxon>
        <taxon>Helotiales</taxon>
        <taxon>Sclerotiniaceae</taxon>
        <taxon>Sclerotinia</taxon>
    </lineage>
</organism>
<comment type="caution">
    <text evidence="2">The sequence shown here is derived from an EMBL/GenBank/DDBJ whole genome shotgun (WGS) entry which is preliminary data.</text>
</comment>
<dbReference type="OrthoDB" id="4485682at2759"/>
<evidence type="ECO:0000313" key="2">
    <source>
        <dbReference type="EMBL" id="KAJ8065099.1"/>
    </source>
</evidence>
<dbReference type="InterPro" id="IPR021842">
    <property type="entry name" value="DUF3435"/>
</dbReference>
<dbReference type="Proteomes" id="UP001152300">
    <property type="component" value="Unassembled WGS sequence"/>
</dbReference>
<evidence type="ECO:0000256" key="1">
    <source>
        <dbReference type="SAM" id="MobiDB-lite"/>
    </source>
</evidence>
<accession>A0A9X0ALQ4</accession>
<feature type="compositionally biased region" description="Basic and acidic residues" evidence="1">
    <location>
        <begin position="131"/>
        <end position="147"/>
    </location>
</feature>
<dbReference type="PANTHER" id="PTHR37535:SF4">
    <property type="entry name" value="FLUG DOMAIN-CONTAINING PROTEIN"/>
    <property type="match status" value="1"/>
</dbReference>
<dbReference type="AlphaFoldDB" id="A0A9X0ALQ4"/>
<name>A0A9X0ALQ4_9HELO</name>
<protein>
    <submittedName>
        <fullName evidence="2">Uncharacterized protein</fullName>
    </submittedName>
</protein>
<proteinExistence type="predicted"/>
<evidence type="ECO:0000313" key="3">
    <source>
        <dbReference type="Proteomes" id="UP001152300"/>
    </source>
</evidence>
<dbReference type="Pfam" id="PF11917">
    <property type="entry name" value="DUF3435"/>
    <property type="match status" value="1"/>
</dbReference>
<gene>
    <name evidence="2" type="ORF">OCU04_005812</name>
</gene>
<reference evidence="2" key="1">
    <citation type="submission" date="2022-11" db="EMBL/GenBank/DDBJ databases">
        <title>Genome Resource of Sclerotinia nivalis Strain SnTB1, a Plant Pathogen Isolated from American Ginseng.</title>
        <authorList>
            <person name="Fan S."/>
        </authorList>
    </citation>
    <scope>NUCLEOTIDE SEQUENCE</scope>
    <source>
        <strain evidence="2">SnTB1</strain>
    </source>
</reference>
<feature type="region of interest" description="Disordered" evidence="1">
    <location>
        <begin position="122"/>
        <end position="160"/>
    </location>
</feature>
<keyword evidence="3" id="KW-1185">Reference proteome</keyword>
<sequence length="368" mass="41418">MLYRRINGSFVNANDSNEVVKYINGTLKVKFGLDTSSKPKPVAGPDDLLLLLVQHWARDESVFPIEDDRHDVATIMLFQSYTGGRPAEFVHSSKGIAGEDPLGEAEDDKNMRYLESIHNDCDMSNAEDVDNSEHGELDSDANHKGDPDSGYGTDGTDITMTKDTRNTSVLEIDEGSVPQTSTGAKYDEFGEAIRQYKALCYEDICLWIVQNPRPEGRDLLAMEVHLQHHKGIDNKPKPTIFLFRENPLPILCPISYILTCAIRDDAILVDGYVSAEPFFTTDLRDQGMKAMKVHWKVEWLKTPIFRRSICSDNGWVKSMMEPMTYSTYAFYIDRLGKDAGFEDKLTSYCFRRGTANAVDGVVSDVVRD</sequence>
<dbReference type="EMBL" id="JAPEIS010000006">
    <property type="protein sequence ID" value="KAJ8065099.1"/>
    <property type="molecule type" value="Genomic_DNA"/>
</dbReference>